<evidence type="ECO:0000313" key="2">
    <source>
        <dbReference type="Proteomes" id="UP001560267"/>
    </source>
</evidence>
<keyword evidence="2" id="KW-1185">Reference proteome</keyword>
<name>A0ABV3Y6K3_9ACTN</name>
<protein>
    <submittedName>
        <fullName evidence="1">IS1634 family transposase</fullName>
    </submittedName>
</protein>
<dbReference type="Proteomes" id="UP001560267">
    <property type="component" value="Unassembled WGS sequence"/>
</dbReference>
<accession>A0ABV3Y6K3</accession>
<dbReference type="EMBL" id="JBFSHR010000406">
    <property type="protein sequence ID" value="MEX6431196.1"/>
    <property type="molecule type" value="Genomic_DNA"/>
</dbReference>
<organism evidence="1 2">
    <name type="scientific">Ferrimicrobium acidiphilum</name>
    <dbReference type="NCBI Taxonomy" id="121039"/>
    <lineage>
        <taxon>Bacteria</taxon>
        <taxon>Bacillati</taxon>
        <taxon>Actinomycetota</taxon>
        <taxon>Acidimicrobiia</taxon>
        <taxon>Acidimicrobiales</taxon>
        <taxon>Acidimicrobiaceae</taxon>
        <taxon>Ferrimicrobium</taxon>
    </lineage>
</organism>
<gene>
    <name evidence="1" type="ORF">AB6A68_15445</name>
</gene>
<feature type="non-terminal residue" evidence="1">
    <location>
        <position position="84"/>
    </location>
</feature>
<feature type="non-terminal residue" evidence="1">
    <location>
        <position position="1"/>
    </location>
</feature>
<comment type="caution">
    <text evidence="1">The sequence shown here is derived from an EMBL/GenBank/DDBJ whole genome shotgun (WGS) entry which is preliminary data.</text>
</comment>
<reference evidence="1 2" key="1">
    <citation type="submission" date="2024-07" db="EMBL/GenBank/DDBJ databases">
        <title>Draft Genome Sequence of Ferrimicrobium acidiphilum Strain YE2023, Isolated from a Pulp of Bioleach Reactor.</title>
        <authorList>
            <person name="Elkina Y.A."/>
            <person name="Bulaeva A.G."/>
            <person name="Beletsky A.V."/>
            <person name="Mardanov A.V."/>
        </authorList>
    </citation>
    <scope>NUCLEOTIDE SEQUENCE [LARGE SCALE GENOMIC DNA]</scope>
    <source>
        <strain evidence="1 2">YE2023</strain>
    </source>
</reference>
<evidence type="ECO:0000313" key="1">
    <source>
        <dbReference type="EMBL" id="MEX6431196.1"/>
    </source>
</evidence>
<sequence length="84" mass="9682">TEAALDGIYVIRTSVSQEELDDAKAVEAYKGLSVVERNFRNLKVIDLDLRPIYHYSENRVRAHVFCSMLALYVTWHMREALAPL</sequence>
<proteinExistence type="predicted"/>